<dbReference type="InterPro" id="IPR018490">
    <property type="entry name" value="cNMP-bd_dom_sf"/>
</dbReference>
<name>A0A072ULX3_MEDTR</name>
<feature type="region of interest" description="Disordered" evidence="3">
    <location>
        <begin position="1"/>
        <end position="29"/>
    </location>
</feature>
<organism evidence="6 8">
    <name type="scientific">Medicago truncatula</name>
    <name type="common">Barrel medic</name>
    <name type="synonym">Medicago tribuloides</name>
    <dbReference type="NCBI Taxonomy" id="3880"/>
    <lineage>
        <taxon>Eukaryota</taxon>
        <taxon>Viridiplantae</taxon>
        <taxon>Streptophyta</taxon>
        <taxon>Embryophyta</taxon>
        <taxon>Tracheophyta</taxon>
        <taxon>Spermatophyta</taxon>
        <taxon>Magnoliopsida</taxon>
        <taxon>eudicotyledons</taxon>
        <taxon>Gunneridae</taxon>
        <taxon>Pentapetalae</taxon>
        <taxon>rosids</taxon>
        <taxon>fabids</taxon>
        <taxon>Fabales</taxon>
        <taxon>Fabaceae</taxon>
        <taxon>Papilionoideae</taxon>
        <taxon>50 kb inversion clade</taxon>
        <taxon>NPAAA clade</taxon>
        <taxon>Hologalegina</taxon>
        <taxon>IRL clade</taxon>
        <taxon>Trifolieae</taxon>
        <taxon>Medicago</taxon>
    </lineage>
</organism>
<keyword evidence="2" id="KW-0407">Ion channel</keyword>
<keyword evidence="4" id="KW-0812">Transmembrane</keyword>
<dbReference type="SUPFAM" id="SSF51206">
    <property type="entry name" value="cAMP-binding domain-like"/>
    <property type="match status" value="1"/>
</dbReference>
<evidence type="ECO:0000259" key="5">
    <source>
        <dbReference type="PROSITE" id="PS50042"/>
    </source>
</evidence>
<feature type="transmembrane region" description="Helical" evidence="4">
    <location>
        <begin position="274"/>
        <end position="295"/>
    </location>
</feature>
<evidence type="ECO:0000313" key="7">
    <source>
        <dbReference type="EnsemblPlants" id="KEH26825"/>
    </source>
</evidence>
<proteinExistence type="predicted"/>
<evidence type="ECO:0000256" key="3">
    <source>
        <dbReference type="SAM" id="MobiDB-lite"/>
    </source>
</evidence>
<dbReference type="STRING" id="3880.A0A072ULX3"/>
<dbReference type="PROSITE" id="PS50042">
    <property type="entry name" value="CNMP_BINDING_3"/>
    <property type="match status" value="1"/>
</dbReference>
<keyword evidence="8" id="KW-1185">Reference proteome</keyword>
<feature type="domain" description="Cyclic nucleotide-binding" evidence="5">
    <location>
        <begin position="499"/>
        <end position="575"/>
    </location>
</feature>
<accession>A0A072ULX3</accession>
<gene>
    <name evidence="6" type="ordered locus">MTR_6g075410</name>
</gene>
<evidence type="ECO:0000313" key="6">
    <source>
        <dbReference type="EMBL" id="KEH26825.1"/>
    </source>
</evidence>
<feature type="transmembrane region" description="Helical" evidence="4">
    <location>
        <begin position="373"/>
        <end position="389"/>
    </location>
</feature>
<feature type="transmembrane region" description="Helical" evidence="4">
    <location>
        <begin position="202"/>
        <end position="224"/>
    </location>
</feature>
<dbReference type="Gene3D" id="2.60.120.10">
    <property type="entry name" value="Jelly Rolls"/>
    <property type="match status" value="1"/>
</dbReference>
<dbReference type="Proteomes" id="UP000002051">
    <property type="component" value="Chromosome 6"/>
</dbReference>
<dbReference type="PANTHER" id="PTHR45651:SF38">
    <property type="entry name" value="CYCLIC NUCLEOTIDE-GATED CATION CHANNEL PROTEIN"/>
    <property type="match status" value="1"/>
</dbReference>
<evidence type="ECO:0000256" key="2">
    <source>
        <dbReference type="ARBA" id="ARBA00023303"/>
    </source>
</evidence>
<dbReference type="InterPro" id="IPR000595">
    <property type="entry name" value="cNMP-bd_dom"/>
</dbReference>
<dbReference type="AlphaFoldDB" id="A0A072ULX3"/>
<reference evidence="7" key="3">
    <citation type="submission" date="2015-04" db="UniProtKB">
        <authorList>
            <consortium name="EnsemblPlants"/>
        </authorList>
    </citation>
    <scope>IDENTIFICATION</scope>
    <source>
        <strain evidence="7">cv. Jemalong A17</strain>
    </source>
</reference>
<evidence type="ECO:0000256" key="1">
    <source>
        <dbReference type="ARBA" id="ARBA00023286"/>
    </source>
</evidence>
<dbReference type="CDD" id="cd00038">
    <property type="entry name" value="CAP_ED"/>
    <property type="match status" value="1"/>
</dbReference>
<dbReference type="GO" id="GO:0016020">
    <property type="term" value="C:membrane"/>
    <property type="evidence" value="ECO:0007669"/>
    <property type="project" value="UniProtKB-SubCell"/>
</dbReference>
<feature type="transmembrane region" description="Helical" evidence="4">
    <location>
        <begin position="108"/>
        <end position="129"/>
    </location>
</feature>
<dbReference type="Gene3D" id="1.10.287.630">
    <property type="entry name" value="Helix hairpin bin"/>
    <property type="match status" value="1"/>
</dbReference>
<keyword evidence="1" id="KW-0406">Ion transport</keyword>
<evidence type="ECO:0000256" key="4">
    <source>
        <dbReference type="SAM" id="Phobius"/>
    </source>
</evidence>
<sequence length="665" mass="76790">MNHFENDDIPILSETHPQRSDYSSFQRSTSRTQSTSIYIHMDSLDPYEKQSNHVTNKNEHLLGSSTIFDSKFRNSLYGDAKGFGRKLFSSCSSCIPKVMNPDCKVVHLWNKFLAIICFVAIFVDPLFLFSFYVNKDDKCLVTNWKTAIKLLIYKSLIDFLYLLNILIQFRVAYISPRSRGVGAGDLIDHPKMIALNYLKNDFLIDFFIALPLPQVHFFLSLHVVVKTQIAYYAKNFLSIIILGQYIAKLFRFLPRIIGQSPTQMVSSESTFGNFIAYLLSFMFFSHVVGSGWYLFALQRVHRCLQDACHHSNLHGCMELINCDSKTRMNISAIVWRIDKGAETCMNATSGAFSYGIYANAIPLTKETRWIKKYVYSLFWGFQQIITLAGNQTPSYYLWEVLFTMSIMALGLLLLIGNIQSFLRTLSKRSLEMMHRGCDVEQWMNHHRLPEDLRMRVLQAEWNSRHNAPERTVLENLPENLQIDIRRYIFNFVKKIRIFSLLDEDEPVLDAIRERLVQTTYIEGSKILSQGGHVKKMGFIVRGKLESIGKDGIPVLLSEGDAFGEELLIWYLERSSESKEGKEVKIQGHGLTSDRTVKCLTDVEAFLLDAKAIEEVTTHFARLLQNPHVQQVIRYESPYGKSHRPNRIQVAWRSRKKRLRRANTTK</sequence>
<dbReference type="PANTHER" id="PTHR45651">
    <property type="entry name" value="CYCLIC NUCLEOTIDE-GATED ION CHANNEL 15-RELATED-RELATED"/>
    <property type="match status" value="1"/>
</dbReference>
<reference evidence="6 8" key="1">
    <citation type="journal article" date="2011" name="Nature">
        <title>The Medicago genome provides insight into the evolution of rhizobial symbioses.</title>
        <authorList>
            <person name="Young N.D."/>
            <person name="Debelle F."/>
            <person name="Oldroyd G.E."/>
            <person name="Geurts R."/>
            <person name="Cannon S.B."/>
            <person name="Udvardi M.K."/>
            <person name="Benedito V.A."/>
            <person name="Mayer K.F."/>
            <person name="Gouzy J."/>
            <person name="Schoof H."/>
            <person name="Van de Peer Y."/>
            <person name="Proost S."/>
            <person name="Cook D.R."/>
            <person name="Meyers B.C."/>
            <person name="Spannagl M."/>
            <person name="Cheung F."/>
            <person name="De Mita S."/>
            <person name="Krishnakumar V."/>
            <person name="Gundlach H."/>
            <person name="Zhou S."/>
            <person name="Mudge J."/>
            <person name="Bharti A.K."/>
            <person name="Murray J.D."/>
            <person name="Naoumkina M.A."/>
            <person name="Rosen B."/>
            <person name="Silverstein K.A."/>
            <person name="Tang H."/>
            <person name="Rombauts S."/>
            <person name="Zhao P.X."/>
            <person name="Zhou P."/>
            <person name="Barbe V."/>
            <person name="Bardou P."/>
            <person name="Bechner M."/>
            <person name="Bellec A."/>
            <person name="Berger A."/>
            <person name="Berges H."/>
            <person name="Bidwell S."/>
            <person name="Bisseling T."/>
            <person name="Choisne N."/>
            <person name="Couloux A."/>
            <person name="Denny R."/>
            <person name="Deshpande S."/>
            <person name="Dai X."/>
            <person name="Doyle J.J."/>
            <person name="Dudez A.M."/>
            <person name="Farmer A.D."/>
            <person name="Fouteau S."/>
            <person name="Franken C."/>
            <person name="Gibelin C."/>
            <person name="Gish J."/>
            <person name="Goldstein S."/>
            <person name="Gonzalez A.J."/>
            <person name="Green P.J."/>
            <person name="Hallab A."/>
            <person name="Hartog M."/>
            <person name="Hua A."/>
            <person name="Humphray S.J."/>
            <person name="Jeong D.H."/>
            <person name="Jing Y."/>
            <person name="Jocker A."/>
            <person name="Kenton S.M."/>
            <person name="Kim D.J."/>
            <person name="Klee K."/>
            <person name="Lai H."/>
            <person name="Lang C."/>
            <person name="Lin S."/>
            <person name="Macmil S.L."/>
            <person name="Magdelenat G."/>
            <person name="Matthews L."/>
            <person name="McCorrison J."/>
            <person name="Monaghan E.L."/>
            <person name="Mun J.H."/>
            <person name="Najar F.Z."/>
            <person name="Nicholson C."/>
            <person name="Noirot C."/>
            <person name="O'Bleness M."/>
            <person name="Paule C.R."/>
            <person name="Poulain J."/>
            <person name="Prion F."/>
            <person name="Qin B."/>
            <person name="Qu C."/>
            <person name="Retzel E.F."/>
            <person name="Riddle C."/>
            <person name="Sallet E."/>
            <person name="Samain S."/>
            <person name="Samson N."/>
            <person name="Sanders I."/>
            <person name="Saurat O."/>
            <person name="Scarpelli C."/>
            <person name="Schiex T."/>
            <person name="Segurens B."/>
            <person name="Severin A.J."/>
            <person name="Sherrier D.J."/>
            <person name="Shi R."/>
            <person name="Sims S."/>
            <person name="Singer S.R."/>
            <person name="Sinharoy S."/>
            <person name="Sterck L."/>
            <person name="Viollet A."/>
            <person name="Wang B.B."/>
            <person name="Wang K."/>
            <person name="Wang M."/>
            <person name="Wang X."/>
            <person name="Warfsmann J."/>
            <person name="Weissenbach J."/>
            <person name="White D.D."/>
            <person name="White J.D."/>
            <person name="Wiley G.B."/>
            <person name="Wincker P."/>
            <person name="Xing Y."/>
            <person name="Yang L."/>
            <person name="Yao Z."/>
            <person name="Ying F."/>
            <person name="Zhai J."/>
            <person name="Zhou L."/>
            <person name="Zuber A."/>
            <person name="Denarie J."/>
            <person name="Dixon R.A."/>
            <person name="May G.D."/>
            <person name="Schwartz D.C."/>
            <person name="Rogers J."/>
            <person name="Quetier F."/>
            <person name="Town C.D."/>
            <person name="Roe B.A."/>
        </authorList>
    </citation>
    <scope>NUCLEOTIDE SEQUENCE [LARGE SCALE GENOMIC DNA]</scope>
    <source>
        <strain evidence="6">A17</strain>
        <strain evidence="7 8">cv. Jemalong A17</strain>
    </source>
</reference>
<protein>
    <submittedName>
        <fullName evidence="6">Cyclic nucleotide gated channel protein</fullName>
    </submittedName>
</protein>
<keyword evidence="4" id="KW-1133">Transmembrane helix</keyword>
<dbReference type="GO" id="GO:0034220">
    <property type="term" value="P:monoatomic ion transmembrane transport"/>
    <property type="evidence" value="ECO:0007669"/>
    <property type="project" value="UniProtKB-KW"/>
</dbReference>
<evidence type="ECO:0000313" key="8">
    <source>
        <dbReference type="Proteomes" id="UP000002051"/>
    </source>
</evidence>
<dbReference type="HOGENOM" id="CLU_013069_2_0_1"/>
<dbReference type="EnsemblPlants" id="KEH26825">
    <property type="protein sequence ID" value="KEH26825"/>
    <property type="gene ID" value="MTR_6g075410"/>
</dbReference>
<keyword evidence="1" id="KW-1071">Ligand-gated ion channel</keyword>
<dbReference type="EMBL" id="CM001222">
    <property type="protein sequence ID" value="KEH26825.1"/>
    <property type="molecule type" value="Genomic_DNA"/>
</dbReference>
<reference evidence="6 8" key="2">
    <citation type="journal article" date="2014" name="BMC Genomics">
        <title>An improved genome release (version Mt4.0) for the model legume Medicago truncatula.</title>
        <authorList>
            <person name="Tang H."/>
            <person name="Krishnakumar V."/>
            <person name="Bidwell S."/>
            <person name="Rosen B."/>
            <person name="Chan A."/>
            <person name="Zhou S."/>
            <person name="Gentzbittel L."/>
            <person name="Childs K.L."/>
            <person name="Yandell M."/>
            <person name="Gundlach H."/>
            <person name="Mayer K.F."/>
            <person name="Schwartz D.C."/>
            <person name="Town C.D."/>
        </authorList>
    </citation>
    <scope>GENOME REANNOTATION</scope>
    <source>
        <strain evidence="6">A17</strain>
        <strain evidence="7 8">cv. Jemalong A17</strain>
    </source>
</reference>
<feature type="transmembrane region" description="Helical" evidence="4">
    <location>
        <begin position="395"/>
        <end position="418"/>
    </location>
</feature>
<feature type="transmembrane region" description="Helical" evidence="4">
    <location>
        <begin position="236"/>
        <end position="254"/>
    </location>
</feature>
<dbReference type="SUPFAM" id="SSF81324">
    <property type="entry name" value="Voltage-gated potassium channels"/>
    <property type="match status" value="1"/>
</dbReference>
<dbReference type="InterPro" id="IPR014710">
    <property type="entry name" value="RmlC-like_jellyroll"/>
</dbReference>
<keyword evidence="4" id="KW-0472">Membrane</keyword>
<dbReference type="eggNOG" id="KOG0498">
    <property type="taxonomic scope" value="Eukaryota"/>
</dbReference>
<dbReference type="PaxDb" id="3880-AES76161"/>
<feature type="transmembrane region" description="Helical" evidence="4">
    <location>
        <begin position="150"/>
        <end position="169"/>
    </location>
</feature>
<keyword evidence="1" id="KW-0813">Transport</keyword>